<dbReference type="GO" id="GO:0016616">
    <property type="term" value="F:oxidoreductase activity, acting on the CH-OH group of donors, NAD or NADP as acceptor"/>
    <property type="evidence" value="ECO:0007669"/>
    <property type="project" value="TreeGrafter"/>
</dbReference>
<evidence type="ECO:0000256" key="4">
    <source>
        <dbReference type="PIRSR" id="PIRSR000103-1"/>
    </source>
</evidence>
<dbReference type="Pfam" id="PF03446">
    <property type="entry name" value="NAD_binding_2"/>
    <property type="match status" value="1"/>
</dbReference>
<organism evidence="7 8">
    <name type="scientific">Amycolatopsis alkalitolerans</name>
    <dbReference type="NCBI Taxonomy" id="2547244"/>
    <lineage>
        <taxon>Bacteria</taxon>
        <taxon>Bacillati</taxon>
        <taxon>Actinomycetota</taxon>
        <taxon>Actinomycetes</taxon>
        <taxon>Pseudonocardiales</taxon>
        <taxon>Pseudonocardiaceae</taxon>
        <taxon>Amycolatopsis</taxon>
    </lineage>
</organism>
<dbReference type="OrthoDB" id="3185659at2"/>
<dbReference type="AlphaFoldDB" id="A0A5C4MD41"/>
<dbReference type="InterPro" id="IPR006115">
    <property type="entry name" value="6PGDH_NADP-bd"/>
</dbReference>
<evidence type="ECO:0000256" key="1">
    <source>
        <dbReference type="ARBA" id="ARBA00009080"/>
    </source>
</evidence>
<dbReference type="Gene3D" id="1.10.1040.10">
    <property type="entry name" value="N-(1-d-carboxylethyl)-l-norvaline Dehydrogenase, domain 2"/>
    <property type="match status" value="1"/>
</dbReference>
<dbReference type="SUPFAM" id="SSF48179">
    <property type="entry name" value="6-phosphogluconate dehydrogenase C-terminal domain-like"/>
    <property type="match status" value="1"/>
</dbReference>
<dbReference type="SUPFAM" id="SSF51735">
    <property type="entry name" value="NAD(P)-binding Rossmann-fold domains"/>
    <property type="match status" value="1"/>
</dbReference>
<comment type="similarity">
    <text evidence="1">Belongs to the HIBADH-related family.</text>
</comment>
<feature type="domain" description="3-hydroxyisobutyrate dehydrogenase-like NAD-binding" evidence="6">
    <location>
        <begin position="168"/>
        <end position="287"/>
    </location>
</feature>
<protein>
    <submittedName>
        <fullName evidence="7">NAD(P)-dependent oxidoreductase</fullName>
    </submittedName>
</protein>
<keyword evidence="2" id="KW-0560">Oxidoreductase</keyword>
<comment type="caution">
    <text evidence="7">The sequence shown here is derived from an EMBL/GenBank/DDBJ whole genome shotgun (WGS) entry which is preliminary data.</text>
</comment>
<dbReference type="GO" id="GO:0051287">
    <property type="term" value="F:NAD binding"/>
    <property type="evidence" value="ECO:0007669"/>
    <property type="project" value="InterPro"/>
</dbReference>
<accession>A0A5C4MD41</accession>
<evidence type="ECO:0000259" key="5">
    <source>
        <dbReference type="Pfam" id="PF03446"/>
    </source>
</evidence>
<dbReference type="Proteomes" id="UP000305546">
    <property type="component" value="Unassembled WGS sequence"/>
</dbReference>
<dbReference type="InterPro" id="IPR013328">
    <property type="entry name" value="6PGD_dom2"/>
</dbReference>
<feature type="domain" description="6-phosphogluconate dehydrogenase NADP-binding" evidence="5">
    <location>
        <begin position="3"/>
        <end position="163"/>
    </location>
</feature>
<dbReference type="InterPro" id="IPR036291">
    <property type="entry name" value="NAD(P)-bd_dom_sf"/>
</dbReference>
<proteinExistence type="inferred from homology"/>
<evidence type="ECO:0000259" key="6">
    <source>
        <dbReference type="Pfam" id="PF14833"/>
    </source>
</evidence>
<dbReference type="InterPro" id="IPR015815">
    <property type="entry name" value="HIBADH-related"/>
</dbReference>
<dbReference type="InterPro" id="IPR008927">
    <property type="entry name" value="6-PGluconate_DH-like_C_sf"/>
</dbReference>
<reference evidence="7 8" key="1">
    <citation type="submission" date="2019-06" db="EMBL/GenBank/DDBJ databases">
        <title>Amycolatopsis alkalitolerans sp. nov., isolated from Gastrodia elata Blume.</title>
        <authorList>
            <person name="Narsing Rao M.P."/>
            <person name="Li W.J."/>
        </authorList>
    </citation>
    <scope>NUCLEOTIDE SEQUENCE [LARGE SCALE GENOMIC DNA]</scope>
    <source>
        <strain evidence="7 8">SYSUP0005</strain>
    </source>
</reference>
<dbReference type="Pfam" id="PF14833">
    <property type="entry name" value="NAD_binding_11"/>
    <property type="match status" value="1"/>
</dbReference>
<feature type="active site" evidence="4">
    <location>
        <position position="173"/>
    </location>
</feature>
<evidence type="ECO:0000256" key="2">
    <source>
        <dbReference type="ARBA" id="ARBA00023002"/>
    </source>
</evidence>
<dbReference type="RefSeq" id="WP_139094524.1">
    <property type="nucleotide sequence ID" value="NZ_VDFW01000001.1"/>
</dbReference>
<evidence type="ECO:0000256" key="3">
    <source>
        <dbReference type="ARBA" id="ARBA00023027"/>
    </source>
</evidence>
<dbReference type="PIRSF" id="PIRSF000103">
    <property type="entry name" value="HIBADH"/>
    <property type="match status" value="1"/>
</dbReference>
<evidence type="ECO:0000313" key="7">
    <source>
        <dbReference type="EMBL" id="TNC29453.1"/>
    </source>
</evidence>
<keyword evidence="3" id="KW-0520">NAD</keyword>
<keyword evidence="8" id="KW-1185">Reference proteome</keyword>
<dbReference type="PANTHER" id="PTHR22981">
    <property type="entry name" value="3-HYDROXYISOBUTYRATE DEHYDROGENASE-RELATED"/>
    <property type="match status" value="1"/>
</dbReference>
<dbReference type="PANTHER" id="PTHR22981:SF7">
    <property type="entry name" value="3-HYDROXYISOBUTYRATE DEHYDROGENASE, MITOCHONDRIAL"/>
    <property type="match status" value="1"/>
</dbReference>
<evidence type="ECO:0000313" key="8">
    <source>
        <dbReference type="Proteomes" id="UP000305546"/>
    </source>
</evidence>
<dbReference type="InterPro" id="IPR029154">
    <property type="entry name" value="HIBADH-like_NADP-bd"/>
</dbReference>
<dbReference type="EMBL" id="VDFW01000001">
    <property type="protein sequence ID" value="TNC29453.1"/>
    <property type="molecule type" value="Genomic_DNA"/>
</dbReference>
<dbReference type="GO" id="GO:0050661">
    <property type="term" value="F:NADP binding"/>
    <property type="evidence" value="ECO:0007669"/>
    <property type="project" value="InterPro"/>
</dbReference>
<dbReference type="Gene3D" id="3.40.50.720">
    <property type="entry name" value="NAD(P)-binding Rossmann-like Domain"/>
    <property type="match status" value="1"/>
</dbReference>
<gene>
    <name evidence="7" type="ORF">FG385_00265</name>
</gene>
<sequence>MQDIGFVGVGTMAAPMVWRFIERGWRVHLLDPAPEATAPFHGHTQATVHDDVAALLHNAGVVLLSLPSPAILVEVAKRLSAATANVAEPAVVINTSTTGLIATREAAAELTAAGLSFVDAPVSGGAAGARRGSLTIMVSGAPKVVARCTSVFEVIGEHVLHVGPEPAQAQVMKVANNLLSLGALAATAEATALTSKAGIPLDVAIDVLNVSSGRNSATAVKFPDAVLTGLFNFGFPTEGALKDVSLFAELASELGAPAPLASAVAACWRLAVDHGYGEQDCTRIATMYEQMAGLPVQGTSGEAMADKTPEMPA</sequence>
<name>A0A5C4MD41_9PSEU</name>